<evidence type="ECO:0000313" key="2">
    <source>
        <dbReference type="Proteomes" id="UP001144110"/>
    </source>
</evidence>
<dbReference type="InterPro" id="IPR036116">
    <property type="entry name" value="FN3_sf"/>
</dbReference>
<name>A0AAE3P5U7_9BACT</name>
<dbReference type="EMBL" id="JAPHEG010000006">
    <property type="protein sequence ID" value="MDF2954108.1"/>
    <property type="molecule type" value="Genomic_DNA"/>
</dbReference>
<gene>
    <name evidence="1" type="ORF">OD816_001353</name>
</gene>
<accession>A0AAE3P5U7</accession>
<sequence>MKKIKKFLFLFGLGFLILSCGKKTEPFPIEESIPKGLSFEIKLNTQGAEILVYLPIKTQGGYSLNKIKKLIIEKIEVPLDIPKAKKKRKVIKISPKLHSAGNLFIYNDYNLKHRHQYTYRVKVVKDFLVETPFTEPITIFWHNPPGLPQSFQLRLFGEDAVLITWKKPEKDIYGLFLEGEAFYEIEKRSEEKINFIKVRGKEEYFDELKPGEKVCYSIRAVLDFRGTLIPGPKTPYKCVK</sequence>
<evidence type="ECO:0008006" key="3">
    <source>
        <dbReference type="Google" id="ProtNLM"/>
    </source>
</evidence>
<dbReference type="Proteomes" id="UP001144110">
    <property type="component" value="Unassembled WGS sequence"/>
</dbReference>
<dbReference type="SUPFAM" id="SSF49265">
    <property type="entry name" value="Fibronectin type III"/>
    <property type="match status" value="1"/>
</dbReference>
<organism evidence="1 2">
    <name type="scientific">Candidatus Thermodesulfobacterium syntrophicum</name>
    <dbReference type="NCBI Taxonomy" id="3060442"/>
    <lineage>
        <taxon>Bacteria</taxon>
        <taxon>Pseudomonadati</taxon>
        <taxon>Thermodesulfobacteriota</taxon>
        <taxon>Thermodesulfobacteria</taxon>
        <taxon>Thermodesulfobacteriales</taxon>
        <taxon>Thermodesulfobacteriaceae</taxon>
        <taxon>Thermodesulfobacterium</taxon>
    </lineage>
</organism>
<comment type="caution">
    <text evidence="1">The sequence shown here is derived from an EMBL/GenBank/DDBJ whole genome shotgun (WGS) entry which is preliminary data.</text>
</comment>
<dbReference type="PROSITE" id="PS51257">
    <property type="entry name" value="PROKAR_LIPOPROTEIN"/>
    <property type="match status" value="1"/>
</dbReference>
<dbReference type="AlphaFoldDB" id="A0AAE3P5U7"/>
<reference evidence="1" key="1">
    <citation type="submission" date="2022-11" db="EMBL/GenBank/DDBJ databases">
        <title>Candidatus Alkanophaga archaea from heated hydrothermal vent sediment oxidize petroleum alkanes.</title>
        <authorList>
            <person name="Zehnle H."/>
            <person name="Laso-Perez R."/>
            <person name="Lipp J."/>
            <person name="Teske A."/>
            <person name="Wegener G."/>
        </authorList>
    </citation>
    <scope>NUCLEOTIDE SEQUENCE</scope>
    <source>
        <strain evidence="1">MCA70</strain>
    </source>
</reference>
<protein>
    <recommendedName>
        <fullName evidence="3">Fibronectin type-III domain-containing protein</fullName>
    </recommendedName>
</protein>
<proteinExistence type="predicted"/>
<evidence type="ECO:0000313" key="1">
    <source>
        <dbReference type="EMBL" id="MDF2954108.1"/>
    </source>
</evidence>